<keyword evidence="3" id="KW-1185">Reference proteome</keyword>
<feature type="compositionally biased region" description="Basic and acidic residues" evidence="1">
    <location>
        <begin position="129"/>
        <end position="141"/>
    </location>
</feature>
<comment type="caution">
    <text evidence="2">The sequence shown here is derived from an EMBL/GenBank/DDBJ whole genome shotgun (WGS) entry which is preliminary data.</text>
</comment>
<evidence type="ECO:0000313" key="3">
    <source>
        <dbReference type="Proteomes" id="UP000653454"/>
    </source>
</evidence>
<dbReference type="EMBL" id="CAJHNJ030000078">
    <property type="protein sequence ID" value="CAG9134429.1"/>
    <property type="molecule type" value="Genomic_DNA"/>
</dbReference>
<accession>A0A8S4G2C3</accession>
<gene>
    <name evidence="2" type="ORF">PLXY2_LOCUS12687</name>
</gene>
<reference evidence="2" key="1">
    <citation type="submission" date="2020-11" db="EMBL/GenBank/DDBJ databases">
        <authorList>
            <person name="Whiteford S."/>
        </authorList>
    </citation>
    <scope>NUCLEOTIDE SEQUENCE</scope>
</reference>
<dbReference type="Proteomes" id="UP000653454">
    <property type="component" value="Unassembled WGS sequence"/>
</dbReference>
<feature type="region of interest" description="Disordered" evidence="1">
    <location>
        <begin position="1"/>
        <end position="31"/>
    </location>
</feature>
<sequence>MRVPRTFKAKARVKPKAKKTRKNITRRKRCVTGNHVSIRDLDSINKAIHGNKSNQGDERTWKLIPKDSKEVYKLRRKRAQQEKAPREEDNIDEEPTEDSRKNDPAQQQPNMKNKLKFTKKKPSTSAGDGLKKKQVPKERAPSRCYSECCSSLSSMLTVSCHPCDSGTTASTHCSHYTDMEY</sequence>
<feature type="compositionally biased region" description="Basic residues" evidence="1">
    <location>
        <begin position="113"/>
        <end position="122"/>
    </location>
</feature>
<dbReference type="AlphaFoldDB" id="A0A8S4G2C3"/>
<evidence type="ECO:0000256" key="1">
    <source>
        <dbReference type="SAM" id="MobiDB-lite"/>
    </source>
</evidence>
<feature type="compositionally biased region" description="Basic and acidic residues" evidence="1">
    <location>
        <begin position="71"/>
        <end position="88"/>
    </location>
</feature>
<dbReference type="OrthoDB" id="7475823at2759"/>
<feature type="compositionally biased region" description="Basic residues" evidence="1">
    <location>
        <begin position="1"/>
        <end position="30"/>
    </location>
</feature>
<protein>
    <submittedName>
        <fullName evidence="2">(diamondback moth) hypothetical protein</fullName>
    </submittedName>
</protein>
<evidence type="ECO:0000313" key="2">
    <source>
        <dbReference type="EMBL" id="CAG9134429.1"/>
    </source>
</evidence>
<proteinExistence type="predicted"/>
<organism evidence="2 3">
    <name type="scientific">Plutella xylostella</name>
    <name type="common">Diamondback moth</name>
    <name type="synonym">Plutella maculipennis</name>
    <dbReference type="NCBI Taxonomy" id="51655"/>
    <lineage>
        <taxon>Eukaryota</taxon>
        <taxon>Metazoa</taxon>
        <taxon>Ecdysozoa</taxon>
        <taxon>Arthropoda</taxon>
        <taxon>Hexapoda</taxon>
        <taxon>Insecta</taxon>
        <taxon>Pterygota</taxon>
        <taxon>Neoptera</taxon>
        <taxon>Endopterygota</taxon>
        <taxon>Lepidoptera</taxon>
        <taxon>Glossata</taxon>
        <taxon>Ditrysia</taxon>
        <taxon>Yponomeutoidea</taxon>
        <taxon>Plutellidae</taxon>
        <taxon>Plutella</taxon>
    </lineage>
</organism>
<feature type="region of interest" description="Disordered" evidence="1">
    <location>
        <begin position="71"/>
        <end position="141"/>
    </location>
</feature>
<name>A0A8S4G2C3_PLUXY</name>